<comment type="caution">
    <text evidence="3">The sequence shown here is derived from an EMBL/GenBank/DDBJ whole genome shotgun (WGS) entry which is preliminary data.</text>
</comment>
<dbReference type="Proteomes" id="UP000020681">
    <property type="component" value="Unassembled WGS sequence"/>
</dbReference>
<sequence length="172" mass="17553">MVGVSAHALANLGSPSSLARTALLLAGALLCLSVAAWPVLSQRRRQHPETQEQMFAGTNVPYAAPPQRRQSDGGRLTIAALICAAGFVAAVWLPSKSTMPARPLVALPGASAIARAPASPSPTPTGQEEWAAPLGSWCAPTPAGPGYSPPATATKKAKRARSASTTPRAADT</sequence>
<evidence type="ECO:0000313" key="3">
    <source>
        <dbReference type="EMBL" id="EUA91112.1"/>
    </source>
</evidence>
<reference evidence="3 4" key="1">
    <citation type="submission" date="2014-01" db="EMBL/GenBank/DDBJ databases">
        <authorList>
            <person name="Dobos K."/>
            <person name="Lenaerts A."/>
            <person name="Ordway D."/>
            <person name="DeGroote M.A."/>
            <person name="Parker T."/>
            <person name="Sizemore C."/>
            <person name="Tallon L.J."/>
            <person name="Sadzewicz L.K."/>
            <person name="Sengamalay N."/>
            <person name="Fraser C.M."/>
            <person name="Hine E."/>
            <person name="Shefchek K.A."/>
            <person name="Das S.P."/>
            <person name="Tettelin H."/>
        </authorList>
    </citation>
    <scope>NUCLEOTIDE SEQUENCE [LARGE SCALE GENOMIC DNA]</scope>
    <source>
        <strain evidence="3 4">Harvey</strain>
    </source>
</reference>
<feature type="compositionally biased region" description="Low complexity" evidence="1">
    <location>
        <begin position="162"/>
        <end position="172"/>
    </location>
</feature>
<dbReference type="EMBL" id="JAOL01000095">
    <property type="protein sequence ID" value="EUA91112.1"/>
    <property type="molecule type" value="Genomic_DNA"/>
</dbReference>
<feature type="region of interest" description="Disordered" evidence="1">
    <location>
        <begin position="48"/>
        <end position="71"/>
    </location>
</feature>
<gene>
    <name evidence="3" type="ORF">I551_2432</name>
</gene>
<evidence type="ECO:0000256" key="2">
    <source>
        <dbReference type="SAM" id="Phobius"/>
    </source>
</evidence>
<feature type="region of interest" description="Disordered" evidence="1">
    <location>
        <begin position="115"/>
        <end position="172"/>
    </location>
</feature>
<keyword evidence="2" id="KW-1133">Transmembrane helix</keyword>
<name>A0ABP3AIS4_MYCUL</name>
<protein>
    <submittedName>
        <fullName evidence="3">Uncharacterized protein</fullName>
    </submittedName>
</protein>
<keyword evidence="4" id="KW-1185">Reference proteome</keyword>
<feature type="transmembrane region" description="Helical" evidence="2">
    <location>
        <begin position="76"/>
        <end position="93"/>
    </location>
</feature>
<organism evidence="3 4">
    <name type="scientific">Mycobacterium ulcerans str. Harvey</name>
    <dbReference type="NCBI Taxonomy" id="1299332"/>
    <lineage>
        <taxon>Bacteria</taxon>
        <taxon>Bacillati</taxon>
        <taxon>Actinomycetota</taxon>
        <taxon>Actinomycetes</taxon>
        <taxon>Mycobacteriales</taxon>
        <taxon>Mycobacteriaceae</taxon>
        <taxon>Mycobacterium</taxon>
        <taxon>Mycobacterium ulcerans group</taxon>
    </lineage>
</organism>
<accession>A0ABP3AIS4</accession>
<keyword evidence="2" id="KW-0472">Membrane</keyword>
<evidence type="ECO:0000313" key="4">
    <source>
        <dbReference type="Proteomes" id="UP000020681"/>
    </source>
</evidence>
<feature type="transmembrane region" description="Helical" evidence="2">
    <location>
        <begin position="22"/>
        <end position="40"/>
    </location>
</feature>
<proteinExistence type="predicted"/>
<keyword evidence="2" id="KW-0812">Transmembrane</keyword>
<evidence type="ECO:0000256" key="1">
    <source>
        <dbReference type="SAM" id="MobiDB-lite"/>
    </source>
</evidence>